<comment type="caution">
    <text evidence="2">The sequence shown here is derived from an EMBL/GenBank/DDBJ whole genome shotgun (WGS) entry which is preliminary data.</text>
</comment>
<feature type="signal peptide" evidence="1">
    <location>
        <begin position="1"/>
        <end position="22"/>
    </location>
</feature>
<organism evidence="2 3">
    <name type="scientific">Streptomyces luteolus</name>
    <dbReference type="NCBI Taxonomy" id="3043615"/>
    <lineage>
        <taxon>Bacteria</taxon>
        <taxon>Bacillati</taxon>
        <taxon>Actinomycetota</taxon>
        <taxon>Actinomycetes</taxon>
        <taxon>Kitasatosporales</taxon>
        <taxon>Streptomycetaceae</taxon>
        <taxon>Streptomyces</taxon>
    </lineage>
</organism>
<dbReference type="SUPFAM" id="SSF101898">
    <property type="entry name" value="NHL repeat"/>
    <property type="match status" value="1"/>
</dbReference>
<name>A0ABT6T4K8_9ACTN</name>
<dbReference type="EMBL" id="JASCIS010000039">
    <property type="protein sequence ID" value="MDI3422585.1"/>
    <property type="molecule type" value="Genomic_DNA"/>
</dbReference>
<accession>A0ABT6T4K8</accession>
<evidence type="ECO:0000313" key="2">
    <source>
        <dbReference type="EMBL" id="MDI3422585.1"/>
    </source>
</evidence>
<proteinExistence type="predicted"/>
<dbReference type="InterPro" id="IPR011042">
    <property type="entry name" value="6-blade_b-propeller_TolB-like"/>
</dbReference>
<dbReference type="Gene3D" id="2.120.10.30">
    <property type="entry name" value="TolB, C-terminal domain"/>
    <property type="match status" value="1"/>
</dbReference>
<dbReference type="InterPro" id="IPR048031">
    <property type="entry name" value="ScyD/ScyE-like"/>
</dbReference>
<dbReference type="RefSeq" id="WP_282538443.1">
    <property type="nucleotide sequence ID" value="NZ_JASCIS010000039.1"/>
</dbReference>
<keyword evidence="3" id="KW-1185">Reference proteome</keyword>
<feature type="chain" id="PRO_5046783299" evidence="1">
    <location>
        <begin position="23"/>
        <end position="361"/>
    </location>
</feature>
<sequence length="361" mass="36061">MQNSRSSWKRILLTSGVAGALAVPLAVAPAAATDRTDWTVQVIASGLKNPRGVTALRDGTVLVAEAGEGRPGCAVGEKCVAATGAVFAVDGNRQGRVVTGLASVAEGAEAGAPASANGPSNVLPDHRGGYIVVSGLGGTTGERTALGADAATLGTVFRTSDNKVLADLTDHETRLNPDGGDVHANPWSLVRSGCGFLTTDAGANTVIRSAPGGRTSTAAVVPKNELPSGAAESVPTGIAKAADGTVYVADMSGGQVDASRIWKIAPGGEPEVLATGMTNLVDIALDEKGDLLALSYSQAPLAGPPQPGAVFAVGTGTGDVTEIPTDGKLKQPTGIEADGNGGVYITNKTLGTDGELVHLSR</sequence>
<protein>
    <submittedName>
        <fullName evidence="2">ScyD/ScyE family protein</fullName>
    </submittedName>
</protein>
<evidence type="ECO:0000313" key="3">
    <source>
        <dbReference type="Proteomes" id="UP001237105"/>
    </source>
</evidence>
<gene>
    <name evidence="2" type="ORF">QIT00_29260</name>
</gene>
<dbReference type="Proteomes" id="UP001237105">
    <property type="component" value="Unassembled WGS sequence"/>
</dbReference>
<reference evidence="2 3" key="1">
    <citation type="submission" date="2023-05" db="EMBL/GenBank/DDBJ databases">
        <title>Draft genome sequence of Streptomyces sp. B-S-A12 isolated from a cave soil in Thailand.</title>
        <authorList>
            <person name="Chamroensaksri N."/>
            <person name="Muangham S."/>
        </authorList>
    </citation>
    <scope>NUCLEOTIDE SEQUENCE [LARGE SCALE GENOMIC DNA]</scope>
    <source>
        <strain evidence="2 3">B-S-A12</strain>
    </source>
</reference>
<keyword evidence="1" id="KW-0732">Signal</keyword>
<dbReference type="NCBIfam" id="NF033206">
    <property type="entry name" value="ScyE_fam"/>
    <property type="match status" value="1"/>
</dbReference>
<evidence type="ECO:0000256" key="1">
    <source>
        <dbReference type="SAM" id="SignalP"/>
    </source>
</evidence>